<dbReference type="InterPro" id="IPR029063">
    <property type="entry name" value="SAM-dependent_MTases_sf"/>
</dbReference>
<evidence type="ECO:0000256" key="9">
    <source>
        <dbReference type="ARBA" id="ARBA00030757"/>
    </source>
</evidence>
<sequence>MTVPLPEGTDRASRELARILLDTGAMQPDWAPAFAAVPRSDFVPDLAWAWDEEQGRSIAVDRATDPEGWLAAVHADIPLVTQWDDGHHTGPEPGRLSTSSTSQPTLVMSMLRDLDVRPGLKVLEAGTGTGWNAGLLAQRLGSRQVVSIEVDPTIAPRARTNLGRVGLTPQIIAGDGELGWPAGAPYDRIIATYGLRHIPHAWLQQTRPGGIILAPWGTHYSQRDAVVKLTVADDQHSASGHFTELVGFMKARDQRTPYPEHSTRVPEFPGNADATQHTTRTAGDLGGPWDVQPFVIGLAVPDATHILTHDDANTSTTAWVYSLTDSSWAAATWPVGRPQTRSTVYQSGPRQLWQAVEHTLDWWDQHDRPAIHRFGLTISDDRHTPWLDTPGHPVPQQL</sequence>
<feature type="region of interest" description="Disordered" evidence="12">
    <location>
        <begin position="254"/>
        <end position="285"/>
    </location>
</feature>
<gene>
    <name evidence="13" type="ORF">FHR34_004869</name>
</gene>
<dbReference type="EC" id="2.1.1.77" evidence="3"/>
<accession>A0A7W7VWW8</accession>
<protein>
    <recommendedName>
        <fullName evidence="4">Protein-L-isoaspartate O-methyltransferase</fullName>
        <ecNumber evidence="3">2.1.1.77</ecNumber>
    </recommendedName>
    <alternativeName>
        <fullName evidence="11">L-isoaspartyl protein carboxyl methyltransferase</fullName>
    </alternativeName>
    <alternativeName>
        <fullName evidence="9">Protein L-isoaspartyl methyltransferase</fullName>
    </alternativeName>
    <alternativeName>
        <fullName evidence="10">Protein-beta-aspartate methyltransferase</fullName>
    </alternativeName>
</protein>
<dbReference type="PANTHER" id="PTHR11579">
    <property type="entry name" value="PROTEIN-L-ISOASPARTATE O-METHYLTRANSFERASE"/>
    <property type="match status" value="1"/>
</dbReference>
<name>A0A7W7VWW8_KITKI</name>
<evidence type="ECO:0000256" key="8">
    <source>
        <dbReference type="ARBA" id="ARBA00022691"/>
    </source>
</evidence>
<dbReference type="PANTHER" id="PTHR11579:SF0">
    <property type="entry name" value="PROTEIN-L-ISOASPARTATE(D-ASPARTATE) O-METHYLTRANSFERASE"/>
    <property type="match status" value="1"/>
</dbReference>
<evidence type="ECO:0000256" key="5">
    <source>
        <dbReference type="ARBA" id="ARBA00022490"/>
    </source>
</evidence>
<evidence type="ECO:0000256" key="7">
    <source>
        <dbReference type="ARBA" id="ARBA00022679"/>
    </source>
</evidence>
<feature type="region of interest" description="Disordered" evidence="12">
    <location>
        <begin position="83"/>
        <end position="102"/>
    </location>
</feature>
<dbReference type="CDD" id="cd02440">
    <property type="entry name" value="AdoMet_MTases"/>
    <property type="match status" value="1"/>
</dbReference>
<organism evidence="13 14">
    <name type="scientific">Kitasatospora kifunensis</name>
    <name type="common">Streptomyces kifunensis</name>
    <dbReference type="NCBI Taxonomy" id="58351"/>
    <lineage>
        <taxon>Bacteria</taxon>
        <taxon>Bacillati</taxon>
        <taxon>Actinomycetota</taxon>
        <taxon>Actinomycetes</taxon>
        <taxon>Kitasatosporales</taxon>
        <taxon>Streptomycetaceae</taxon>
        <taxon>Kitasatospora</taxon>
    </lineage>
</organism>
<evidence type="ECO:0000256" key="2">
    <source>
        <dbReference type="ARBA" id="ARBA00005369"/>
    </source>
</evidence>
<keyword evidence="14" id="KW-1185">Reference proteome</keyword>
<dbReference type="EMBL" id="JACHJV010000001">
    <property type="protein sequence ID" value="MBB4925876.1"/>
    <property type="molecule type" value="Genomic_DNA"/>
</dbReference>
<reference evidence="13 14" key="1">
    <citation type="submission" date="2020-08" db="EMBL/GenBank/DDBJ databases">
        <title>Sequencing the genomes of 1000 actinobacteria strains.</title>
        <authorList>
            <person name="Klenk H.-P."/>
        </authorList>
    </citation>
    <scope>NUCLEOTIDE SEQUENCE [LARGE SCALE GENOMIC DNA]</scope>
    <source>
        <strain evidence="13 14">DSM 41654</strain>
    </source>
</reference>
<keyword evidence="8" id="KW-0949">S-adenosyl-L-methionine</keyword>
<dbReference type="AlphaFoldDB" id="A0A7W7VWW8"/>
<evidence type="ECO:0000256" key="3">
    <source>
        <dbReference type="ARBA" id="ARBA00011890"/>
    </source>
</evidence>
<dbReference type="Pfam" id="PF01135">
    <property type="entry name" value="PCMT"/>
    <property type="match status" value="1"/>
</dbReference>
<keyword evidence="5" id="KW-0963">Cytoplasm</keyword>
<evidence type="ECO:0000256" key="11">
    <source>
        <dbReference type="ARBA" id="ARBA00031350"/>
    </source>
</evidence>
<comment type="caution">
    <text evidence="13">The sequence shown here is derived from an EMBL/GenBank/DDBJ whole genome shotgun (WGS) entry which is preliminary data.</text>
</comment>
<comment type="similarity">
    <text evidence="2">Belongs to the methyltransferase superfamily. L-isoaspartyl/D-aspartyl protein methyltransferase family.</text>
</comment>
<evidence type="ECO:0000256" key="12">
    <source>
        <dbReference type="SAM" id="MobiDB-lite"/>
    </source>
</evidence>
<keyword evidence="7 13" id="KW-0808">Transferase</keyword>
<comment type="subcellular location">
    <subcellularLocation>
        <location evidence="1">Cytoplasm</location>
    </subcellularLocation>
</comment>
<evidence type="ECO:0000256" key="1">
    <source>
        <dbReference type="ARBA" id="ARBA00004496"/>
    </source>
</evidence>
<evidence type="ECO:0000256" key="10">
    <source>
        <dbReference type="ARBA" id="ARBA00031323"/>
    </source>
</evidence>
<dbReference type="GO" id="GO:0032259">
    <property type="term" value="P:methylation"/>
    <property type="evidence" value="ECO:0007669"/>
    <property type="project" value="UniProtKB-KW"/>
</dbReference>
<proteinExistence type="inferred from homology"/>
<dbReference type="GO" id="GO:0004719">
    <property type="term" value="F:protein-L-isoaspartate (D-aspartate) O-methyltransferase activity"/>
    <property type="evidence" value="ECO:0007669"/>
    <property type="project" value="UniProtKB-EC"/>
</dbReference>
<dbReference type="PROSITE" id="PS01279">
    <property type="entry name" value="PCMT"/>
    <property type="match status" value="1"/>
</dbReference>
<dbReference type="GO" id="GO:0005737">
    <property type="term" value="C:cytoplasm"/>
    <property type="evidence" value="ECO:0007669"/>
    <property type="project" value="UniProtKB-SubCell"/>
</dbReference>
<evidence type="ECO:0000313" key="13">
    <source>
        <dbReference type="EMBL" id="MBB4925876.1"/>
    </source>
</evidence>
<dbReference type="Gene3D" id="3.40.50.150">
    <property type="entry name" value="Vaccinia Virus protein VP39"/>
    <property type="match status" value="1"/>
</dbReference>
<dbReference type="InterPro" id="IPR000682">
    <property type="entry name" value="PCMT"/>
</dbReference>
<keyword evidence="6 13" id="KW-0489">Methyltransferase</keyword>
<evidence type="ECO:0000256" key="6">
    <source>
        <dbReference type="ARBA" id="ARBA00022603"/>
    </source>
</evidence>
<dbReference type="Proteomes" id="UP000540506">
    <property type="component" value="Unassembled WGS sequence"/>
</dbReference>
<evidence type="ECO:0000313" key="14">
    <source>
        <dbReference type="Proteomes" id="UP000540506"/>
    </source>
</evidence>
<dbReference type="SUPFAM" id="SSF53335">
    <property type="entry name" value="S-adenosyl-L-methionine-dependent methyltransferases"/>
    <property type="match status" value="1"/>
</dbReference>
<evidence type="ECO:0000256" key="4">
    <source>
        <dbReference type="ARBA" id="ARBA00013346"/>
    </source>
</evidence>
<dbReference type="RefSeq" id="WP_312897388.1">
    <property type="nucleotide sequence ID" value="NZ_JACHJV010000001.1"/>
</dbReference>